<dbReference type="NCBIfam" id="TIGR03891">
    <property type="entry name" value="thiopep_ocin"/>
    <property type="match status" value="1"/>
</dbReference>
<protein>
    <submittedName>
        <fullName evidence="2">Bacteriocin biosynthesis protein</fullName>
    </submittedName>
</protein>
<gene>
    <name evidence="2" type="ORF">B5D80_11215</name>
</gene>
<dbReference type="Proteomes" id="UP000197174">
    <property type="component" value="Unassembled WGS sequence"/>
</dbReference>
<dbReference type="OrthoDB" id="4678170at2"/>
<feature type="domain" description="Thiopeptide-type bacteriocin biosynthesis" evidence="1">
    <location>
        <begin position="6"/>
        <end position="247"/>
    </location>
</feature>
<evidence type="ECO:0000313" key="2">
    <source>
        <dbReference type="EMBL" id="OWV08910.1"/>
    </source>
</evidence>
<dbReference type="InterPro" id="IPR023809">
    <property type="entry name" value="Thiopep_bacteriocin_synth_dom"/>
</dbReference>
<dbReference type="EMBL" id="MZMV01000014">
    <property type="protein sequence ID" value="OWV08910.1"/>
    <property type="molecule type" value="Genomic_DNA"/>
</dbReference>
<dbReference type="RefSeq" id="WP_088643754.1">
    <property type="nucleotide sequence ID" value="NZ_CBDRJK010000036.1"/>
</dbReference>
<dbReference type="AlphaFoldDB" id="A0A246RNQ3"/>
<name>A0A246RNQ3_9ACTN</name>
<accession>A0A246RNQ3</accession>
<sequence length="260" mass="29205">MDHTSWHQVNITYPGQTAQEREKPAVAHLRRVLPAAETAGLITSWWFIRKGAWRIRYLPTSSPDSGDHARRLLTEGATWTGDIYEPEIHAFGGHDAMNTAHTLFHHDSRHLLTYLHQHPTTRREHSLILCSALMRAAGLDLNEQGDVWAQVVEHRAAHLNHPPTTDARRWQSFTEDVRDLLLGSPRTTGDWHTAFQNAGAALHRQRETGTLTRGLRAVIALHVIFHWNRLGLPAATQATLARAAQQAIFGLPDPHLPDPG</sequence>
<organism evidence="2 3">
    <name type="scientific">Micromonospora wenchangensis</name>
    <dbReference type="NCBI Taxonomy" id="1185415"/>
    <lineage>
        <taxon>Bacteria</taxon>
        <taxon>Bacillati</taxon>
        <taxon>Actinomycetota</taxon>
        <taxon>Actinomycetes</taxon>
        <taxon>Micromonosporales</taxon>
        <taxon>Micromonosporaceae</taxon>
        <taxon>Micromonospora</taxon>
    </lineage>
</organism>
<proteinExistence type="predicted"/>
<dbReference type="Pfam" id="PF14028">
    <property type="entry name" value="Lant_dehydr_C"/>
    <property type="match status" value="1"/>
</dbReference>
<evidence type="ECO:0000313" key="3">
    <source>
        <dbReference type="Proteomes" id="UP000197174"/>
    </source>
</evidence>
<keyword evidence="3" id="KW-1185">Reference proteome</keyword>
<comment type="caution">
    <text evidence="2">The sequence shown here is derived from an EMBL/GenBank/DDBJ whole genome shotgun (WGS) entry which is preliminary data.</text>
</comment>
<evidence type="ECO:0000259" key="1">
    <source>
        <dbReference type="Pfam" id="PF14028"/>
    </source>
</evidence>
<reference evidence="2 3" key="1">
    <citation type="submission" date="2017-03" db="EMBL/GenBank/DDBJ databases">
        <title>Whole genome sequence of Micromonospora wenchangensis, isolated from mangrove soil.</title>
        <authorList>
            <person name="Yang H."/>
        </authorList>
    </citation>
    <scope>NUCLEOTIDE SEQUENCE [LARGE SCALE GENOMIC DNA]</scope>
    <source>
        <strain evidence="2 3">CCTCC AA 2012002</strain>
    </source>
</reference>